<dbReference type="Gene3D" id="4.10.860.10">
    <property type="entry name" value="UVR domain"/>
    <property type="match status" value="1"/>
</dbReference>
<accession>A0A7S6WME9</accession>
<dbReference type="CDD" id="cd19499">
    <property type="entry name" value="RecA-like_ClpB_Hsp104-like"/>
    <property type="match status" value="1"/>
</dbReference>
<gene>
    <name evidence="8" type="ORF">IFE08_07685</name>
</gene>
<dbReference type="PRINTS" id="PR00300">
    <property type="entry name" value="CLPPROTEASEA"/>
</dbReference>
<evidence type="ECO:0000313" key="8">
    <source>
        <dbReference type="EMBL" id="QOW59757.1"/>
    </source>
</evidence>
<keyword evidence="8" id="KW-0378">Hydrolase</keyword>
<name>A0A7S6WME9_9SPIR</name>
<keyword evidence="3 8" id="KW-0067">ATP-binding</keyword>
<dbReference type="InterPro" id="IPR041546">
    <property type="entry name" value="ClpA/ClpB_AAA_lid"/>
</dbReference>
<evidence type="ECO:0000256" key="1">
    <source>
        <dbReference type="ARBA" id="ARBA00022737"/>
    </source>
</evidence>
<evidence type="ECO:0000256" key="2">
    <source>
        <dbReference type="ARBA" id="ARBA00022741"/>
    </source>
</evidence>
<evidence type="ECO:0000313" key="9">
    <source>
        <dbReference type="Proteomes" id="UP000593915"/>
    </source>
</evidence>
<dbReference type="InterPro" id="IPR018368">
    <property type="entry name" value="ClpA/B_CS1"/>
</dbReference>
<evidence type="ECO:0000256" key="3">
    <source>
        <dbReference type="ARBA" id="ARBA00022840"/>
    </source>
</evidence>
<dbReference type="SMART" id="SM00382">
    <property type="entry name" value="AAA"/>
    <property type="match status" value="2"/>
</dbReference>
<dbReference type="PANTHER" id="PTHR11638">
    <property type="entry name" value="ATP-DEPENDENT CLP PROTEASE"/>
    <property type="match status" value="1"/>
</dbReference>
<evidence type="ECO:0000256" key="5">
    <source>
        <dbReference type="PROSITE-ProRule" id="PRU01251"/>
    </source>
</evidence>
<dbReference type="InterPro" id="IPR036628">
    <property type="entry name" value="Clp_N_dom_sf"/>
</dbReference>
<proteinExistence type="predicted"/>
<evidence type="ECO:0000259" key="7">
    <source>
        <dbReference type="PROSITE" id="PS51903"/>
    </source>
</evidence>
<dbReference type="PROSITE" id="PS00870">
    <property type="entry name" value="CLPAB_1"/>
    <property type="match status" value="1"/>
</dbReference>
<sequence>MFQGLSQNAHKLLNIFVQQEAGKVNADFFQPEHVLLALIKNKTGRGYEILQNLNIDILNLQLAVEQNIFVRQGERIIGEIPPSRRIKTLIDIAAIESRTMRHNYIGTEHILIALSREDNSILSQFFVRHNIFLDDVRNAALKLTSNPDWRQKGSSFDKPAETQKRKDSTLMEFGRDLTDIVRDGKSDPVIGREKEIGRLVQILSRRTKNNPVLVGEPGIGKTAIIEGLAYAITNEQVPHNLLNKRLVSLDLGSVIAGTKYRGQFEERLKQIITEIKEDKNIILFIDELHNLVGTGGSQGAMDAANILKPALARGEIQCIGATTVDEYRRYFQNDGALERRFQTINIKEPSPEETFEILLGVKSKYETHHNVIYGDEILHKIIEYSKRYITDRFFPDKAIDVLDEIGAMKKTVLDKRPAELFQVEEKIKKLTEEKTELVALQNYEKAALIRDEVLVLKNDLAEIKMRWLNPPEHPAHRIDENDVAQVISVMTDIPVTKLTADETKRILQIESELKKSVVGQDEPVEIISNSIRRSRAGISSPDRPIGSFLFLGPTGVGKTLLAKTLAGFLFGTKDSLIRIDMSDYMEKHNAARLIGAPPGYIGFENGGFLTEKIRRNPYSVVLLDEVEKAHPDVFNILLQILEEGELRDSRGKIVNFKNTVILMTSNAGSKSIIKEQQLGFNPSGSGVMDYSEIKANAMNEIKKFLPPEFINRIDDILVFKPLTEENIKHIFKLEMEKFKSRLSEKQLFIEVSQAAQKYFIENGYNPSYGARPMRRLLQTKIEDVLAVKIIEEEFVKNSTAFIDCVNGEICITVNKENKFENDNLHSLPEPMKVAAEYTEN</sequence>
<dbReference type="GO" id="GO:0034605">
    <property type="term" value="P:cellular response to heat"/>
    <property type="evidence" value="ECO:0007669"/>
    <property type="project" value="TreeGrafter"/>
</dbReference>
<dbReference type="SUPFAM" id="SSF81923">
    <property type="entry name" value="Double Clp-N motif"/>
    <property type="match status" value="1"/>
</dbReference>
<dbReference type="FunFam" id="3.40.50.300:FF:000010">
    <property type="entry name" value="Chaperone clpB 1, putative"/>
    <property type="match status" value="1"/>
</dbReference>
<dbReference type="PANTHER" id="PTHR11638:SF18">
    <property type="entry name" value="HEAT SHOCK PROTEIN 104"/>
    <property type="match status" value="1"/>
</dbReference>
<keyword evidence="8" id="KW-0645">Protease</keyword>
<dbReference type="InterPro" id="IPR003593">
    <property type="entry name" value="AAA+_ATPase"/>
</dbReference>
<dbReference type="GO" id="GO:0006508">
    <property type="term" value="P:proteolysis"/>
    <property type="evidence" value="ECO:0007669"/>
    <property type="project" value="UniProtKB-KW"/>
</dbReference>
<dbReference type="Gene3D" id="1.10.8.60">
    <property type="match status" value="2"/>
</dbReference>
<dbReference type="PROSITE" id="PS50151">
    <property type="entry name" value="UVR"/>
    <property type="match status" value="1"/>
</dbReference>
<evidence type="ECO:0000256" key="4">
    <source>
        <dbReference type="ARBA" id="ARBA00023186"/>
    </source>
</evidence>
<protein>
    <submittedName>
        <fullName evidence="8">ATP-dependent Clp protease ATP-binding subunit</fullName>
    </submittedName>
</protein>
<dbReference type="AlphaFoldDB" id="A0A7S6WME9"/>
<dbReference type="GO" id="GO:0005737">
    <property type="term" value="C:cytoplasm"/>
    <property type="evidence" value="ECO:0007669"/>
    <property type="project" value="TreeGrafter"/>
</dbReference>
<dbReference type="InterPro" id="IPR001270">
    <property type="entry name" value="ClpA/B"/>
</dbReference>
<dbReference type="Gene3D" id="1.10.1780.10">
    <property type="entry name" value="Clp, N-terminal domain"/>
    <property type="match status" value="1"/>
</dbReference>
<dbReference type="Gene3D" id="3.40.50.300">
    <property type="entry name" value="P-loop containing nucleotide triphosphate hydrolases"/>
    <property type="match status" value="2"/>
</dbReference>
<dbReference type="InterPro" id="IPR027417">
    <property type="entry name" value="P-loop_NTPase"/>
</dbReference>
<dbReference type="GO" id="GO:0016887">
    <property type="term" value="F:ATP hydrolysis activity"/>
    <property type="evidence" value="ECO:0007669"/>
    <property type="project" value="InterPro"/>
</dbReference>
<dbReference type="Pfam" id="PF02861">
    <property type="entry name" value="Clp_N"/>
    <property type="match status" value="1"/>
</dbReference>
<dbReference type="Pfam" id="PF10431">
    <property type="entry name" value="ClpB_D2-small"/>
    <property type="match status" value="1"/>
</dbReference>
<keyword evidence="4" id="KW-0143">Chaperone</keyword>
<keyword evidence="1 5" id="KW-0677">Repeat</keyword>
<dbReference type="Pfam" id="PF00004">
    <property type="entry name" value="AAA"/>
    <property type="match status" value="1"/>
</dbReference>
<dbReference type="EMBL" id="CP061839">
    <property type="protein sequence ID" value="QOW59757.1"/>
    <property type="molecule type" value="Genomic_DNA"/>
</dbReference>
<dbReference type="Proteomes" id="UP000593915">
    <property type="component" value="Chromosome"/>
</dbReference>
<dbReference type="FunFam" id="3.40.50.300:FF:000025">
    <property type="entry name" value="ATP-dependent Clp protease subunit"/>
    <property type="match status" value="1"/>
</dbReference>
<organism evidence="8 9">
    <name type="scientific">Treponema pedis</name>
    <dbReference type="NCBI Taxonomy" id="409322"/>
    <lineage>
        <taxon>Bacteria</taxon>
        <taxon>Pseudomonadati</taxon>
        <taxon>Spirochaetota</taxon>
        <taxon>Spirochaetia</taxon>
        <taxon>Spirochaetales</taxon>
        <taxon>Treponemataceae</taxon>
        <taxon>Treponema</taxon>
    </lineage>
</organism>
<dbReference type="InterPro" id="IPR004176">
    <property type="entry name" value="Clp_R_N"/>
</dbReference>
<dbReference type="InterPro" id="IPR050130">
    <property type="entry name" value="ClpA_ClpB"/>
</dbReference>
<dbReference type="CDD" id="cd00009">
    <property type="entry name" value="AAA"/>
    <property type="match status" value="1"/>
</dbReference>
<dbReference type="GO" id="GO:0008233">
    <property type="term" value="F:peptidase activity"/>
    <property type="evidence" value="ECO:0007669"/>
    <property type="project" value="UniProtKB-KW"/>
</dbReference>
<dbReference type="Pfam" id="PF07724">
    <property type="entry name" value="AAA_2"/>
    <property type="match status" value="1"/>
</dbReference>
<dbReference type="SUPFAM" id="SSF52540">
    <property type="entry name" value="P-loop containing nucleoside triphosphate hydrolases"/>
    <property type="match status" value="2"/>
</dbReference>
<keyword evidence="2" id="KW-0547">Nucleotide-binding</keyword>
<dbReference type="GO" id="GO:0005524">
    <property type="term" value="F:ATP binding"/>
    <property type="evidence" value="ECO:0007669"/>
    <property type="project" value="UniProtKB-KW"/>
</dbReference>
<feature type="domain" description="UVR" evidence="6">
    <location>
        <begin position="424"/>
        <end position="459"/>
    </location>
</feature>
<evidence type="ECO:0000259" key="6">
    <source>
        <dbReference type="PROSITE" id="PS50151"/>
    </source>
</evidence>
<dbReference type="Pfam" id="PF17871">
    <property type="entry name" value="AAA_lid_9"/>
    <property type="match status" value="1"/>
</dbReference>
<dbReference type="RefSeq" id="WP_194075399.1">
    <property type="nucleotide sequence ID" value="NZ_CP061839.1"/>
</dbReference>
<dbReference type="PROSITE" id="PS51903">
    <property type="entry name" value="CLP_R"/>
    <property type="match status" value="1"/>
</dbReference>
<reference evidence="8 9" key="1">
    <citation type="submission" date="2020-09" db="EMBL/GenBank/DDBJ databases">
        <title>Characterization of Treponema spp. from bovine digital dermatitis in Korea.</title>
        <authorList>
            <person name="Espiritu H.M."/>
            <person name="Cho Y.I."/>
            <person name="Mamuad L."/>
        </authorList>
    </citation>
    <scope>NUCLEOTIDE SEQUENCE [LARGE SCALE GENOMIC DNA]</scope>
    <source>
        <strain evidence="8 9">KS1</strain>
    </source>
</reference>
<dbReference type="InterPro" id="IPR003959">
    <property type="entry name" value="ATPase_AAA_core"/>
</dbReference>
<dbReference type="InterPro" id="IPR001943">
    <property type="entry name" value="UVR_dom"/>
</dbReference>
<dbReference type="InterPro" id="IPR019489">
    <property type="entry name" value="Clp_ATPase_C"/>
</dbReference>
<dbReference type="SMART" id="SM01086">
    <property type="entry name" value="ClpB_D2-small"/>
    <property type="match status" value="1"/>
</dbReference>
<feature type="domain" description="Clp R" evidence="7">
    <location>
        <begin position="2"/>
        <end position="146"/>
    </location>
</feature>